<dbReference type="InterPro" id="IPR011008">
    <property type="entry name" value="Dimeric_a/b-barrel"/>
</dbReference>
<evidence type="ECO:0000256" key="1">
    <source>
        <dbReference type="ARBA" id="ARBA00007689"/>
    </source>
</evidence>
<dbReference type="Gene3D" id="3.30.70.1060">
    <property type="entry name" value="Dimeric alpha+beta barrel"/>
    <property type="match status" value="1"/>
</dbReference>
<reference evidence="4 5" key="1">
    <citation type="submission" date="2018-06" db="EMBL/GenBank/DDBJ databases">
        <authorList>
            <consortium name="Pathogen Informatics"/>
            <person name="Doyle S."/>
        </authorList>
    </citation>
    <scope>NUCLEOTIDE SEQUENCE [LARGE SCALE GENOMIC DNA]</scope>
    <source>
        <strain evidence="4 5">NCTC11388</strain>
    </source>
</reference>
<name>A0A380CTP4_SPHSI</name>
<feature type="domain" description="YCII-related" evidence="2">
    <location>
        <begin position="202"/>
        <end position="264"/>
    </location>
</feature>
<dbReference type="InterPro" id="IPR046232">
    <property type="entry name" value="DUF6265"/>
</dbReference>
<organism evidence="4 5">
    <name type="scientific">Sphingobacterium spiritivorum</name>
    <name type="common">Flavobacterium spiritivorum</name>
    <dbReference type="NCBI Taxonomy" id="258"/>
    <lineage>
        <taxon>Bacteria</taxon>
        <taxon>Pseudomonadati</taxon>
        <taxon>Bacteroidota</taxon>
        <taxon>Sphingobacteriia</taxon>
        <taxon>Sphingobacteriales</taxon>
        <taxon>Sphingobacteriaceae</taxon>
        <taxon>Sphingobacterium</taxon>
    </lineage>
</organism>
<dbReference type="RefSeq" id="WP_115171387.1">
    <property type="nucleotide sequence ID" value="NZ_UGYW01000002.1"/>
</dbReference>
<sequence length="287" mass="32655">MKAILALIFWSVLTPTFGQSLLPVFLKGTWKVNNAEIYEHWDQLNDKTLKGFSYKIKNGQMNVTEYLELTQLKDRIVYTATVVNQNLGKPVPFTMKEKEGALIFENLKHDFPKQITYRKLSDMEIEVRISDLKQKEYGFNMRKLSSTTLLQDTTTSNSNYDALLAEKLGGDAYGMKKYILVILKTGTNTTTDKTFINESFRGHLQNINLLVEQGKLIVAGPLGKNTNNYRGIFILNNINTLDEAKEILQTDPAVKAGLLDIELFNWYGSAALPEYLPASDKIWKQKP</sequence>
<dbReference type="Proteomes" id="UP000254893">
    <property type="component" value="Unassembled WGS sequence"/>
</dbReference>
<dbReference type="EMBL" id="UGYW01000002">
    <property type="protein sequence ID" value="SUJ26929.1"/>
    <property type="molecule type" value="Genomic_DNA"/>
</dbReference>
<evidence type="ECO:0000259" key="3">
    <source>
        <dbReference type="Pfam" id="PF19780"/>
    </source>
</evidence>
<evidence type="ECO:0000313" key="4">
    <source>
        <dbReference type="EMBL" id="SUJ26929.1"/>
    </source>
</evidence>
<gene>
    <name evidence="4" type="ORF">NCTC11388_04028</name>
</gene>
<feature type="domain" description="DUF6265" evidence="3">
    <location>
        <begin position="25"/>
        <end position="130"/>
    </location>
</feature>
<accession>A0A380CTP4</accession>
<dbReference type="SUPFAM" id="SSF54909">
    <property type="entry name" value="Dimeric alpha+beta barrel"/>
    <property type="match status" value="1"/>
</dbReference>
<dbReference type="AlphaFoldDB" id="A0A380CTP4"/>
<proteinExistence type="inferred from homology"/>
<dbReference type="Pfam" id="PF03795">
    <property type="entry name" value="YCII"/>
    <property type="match status" value="1"/>
</dbReference>
<dbReference type="InterPro" id="IPR005545">
    <property type="entry name" value="YCII"/>
</dbReference>
<evidence type="ECO:0000259" key="2">
    <source>
        <dbReference type="Pfam" id="PF03795"/>
    </source>
</evidence>
<comment type="similarity">
    <text evidence="1">Belongs to the YciI family.</text>
</comment>
<evidence type="ECO:0000313" key="5">
    <source>
        <dbReference type="Proteomes" id="UP000254893"/>
    </source>
</evidence>
<dbReference type="Pfam" id="PF19780">
    <property type="entry name" value="DUF6265"/>
    <property type="match status" value="1"/>
</dbReference>
<protein>
    <submittedName>
        <fullName evidence="4">YciI-like protein</fullName>
    </submittedName>
</protein>